<evidence type="ECO:0000313" key="10">
    <source>
        <dbReference type="RefSeq" id="XP_020009198.1"/>
    </source>
</evidence>
<dbReference type="Pfam" id="PF00001">
    <property type="entry name" value="7tm_1"/>
    <property type="match status" value="1"/>
</dbReference>
<dbReference type="InterPro" id="IPR000725">
    <property type="entry name" value="Olfact_rcpt"/>
</dbReference>
<dbReference type="Gene3D" id="1.20.1070.10">
    <property type="entry name" value="Rhodopsin 7-helix transmembrane proteins"/>
    <property type="match status" value="1"/>
</dbReference>
<dbReference type="PANTHER" id="PTHR48001">
    <property type="entry name" value="OLFACTORY RECEPTOR"/>
    <property type="match status" value="1"/>
</dbReference>
<keyword evidence="4" id="KW-0297">G-protein coupled receptor</keyword>
<evidence type="ECO:0000256" key="7">
    <source>
        <dbReference type="ARBA" id="ARBA00023224"/>
    </source>
</evidence>
<evidence type="ECO:0000256" key="4">
    <source>
        <dbReference type="ARBA" id="ARBA00023040"/>
    </source>
</evidence>
<sequence length="154" mass="17729">MYFFLSNLSFADICFISSTVPKMLTDIQSHSRVISYVGCQTQMSPFLFFVCMDDMLLTVMAYDRFVAICHPLHYPVIMNSHFCVFLVFMSFLFSLVASQIHNLIVLQFPFFKDVEIGNFFCDASQLRNLTCSDSFTNYIVKYFVGAIFGFLPIS</sequence>
<dbReference type="KEGG" id="ccan:109677824"/>
<dbReference type="AlphaFoldDB" id="A0A8B7TNR2"/>
<accession>A0A8B7TNR2</accession>
<dbReference type="GO" id="GO:0004930">
    <property type="term" value="F:G protein-coupled receptor activity"/>
    <property type="evidence" value="ECO:0007669"/>
    <property type="project" value="UniProtKB-KW"/>
</dbReference>
<gene>
    <name evidence="10" type="primary">LOC109677824</name>
</gene>
<evidence type="ECO:0000256" key="5">
    <source>
        <dbReference type="ARBA" id="ARBA00023136"/>
    </source>
</evidence>
<name>A0A8B7TNR2_CASCN</name>
<evidence type="ECO:0000256" key="6">
    <source>
        <dbReference type="ARBA" id="ARBA00023170"/>
    </source>
</evidence>
<dbReference type="OrthoDB" id="9631331at2759"/>
<dbReference type="GO" id="GO:0016020">
    <property type="term" value="C:membrane"/>
    <property type="evidence" value="ECO:0007669"/>
    <property type="project" value="UniProtKB-SubCell"/>
</dbReference>
<feature type="transmembrane region" description="Helical" evidence="8">
    <location>
        <begin position="43"/>
        <end position="62"/>
    </location>
</feature>
<dbReference type="GO" id="GO:0004984">
    <property type="term" value="F:olfactory receptor activity"/>
    <property type="evidence" value="ECO:0007669"/>
    <property type="project" value="InterPro"/>
</dbReference>
<evidence type="ECO:0000256" key="1">
    <source>
        <dbReference type="ARBA" id="ARBA00004141"/>
    </source>
</evidence>
<comment type="subcellular location">
    <subcellularLocation>
        <location evidence="1">Membrane</location>
        <topology evidence="1">Multi-pass membrane protein</topology>
    </subcellularLocation>
</comment>
<dbReference type="PROSITE" id="PS50262">
    <property type="entry name" value="G_PROTEIN_RECEP_F1_2"/>
    <property type="match status" value="1"/>
</dbReference>
<evidence type="ECO:0000259" key="9">
    <source>
        <dbReference type="PROSITE" id="PS50262"/>
    </source>
</evidence>
<keyword evidence="7" id="KW-0807">Transducer</keyword>
<feature type="transmembrane region" description="Helical" evidence="8">
    <location>
        <begin position="82"/>
        <end position="104"/>
    </location>
</feature>
<keyword evidence="6" id="KW-0675">Receptor</keyword>
<organism evidence="10">
    <name type="scientific">Castor canadensis</name>
    <name type="common">American beaver</name>
    <dbReference type="NCBI Taxonomy" id="51338"/>
    <lineage>
        <taxon>Eukaryota</taxon>
        <taxon>Metazoa</taxon>
        <taxon>Chordata</taxon>
        <taxon>Craniata</taxon>
        <taxon>Vertebrata</taxon>
        <taxon>Euteleostomi</taxon>
        <taxon>Mammalia</taxon>
        <taxon>Eutheria</taxon>
        <taxon>Euarchontoglires</taxon>
        <taxon>Glires</taxon>
        <taxon>Rodentia</taxon>
        <taxon>Castorimorpha</taxon>
        <taxon>Castoridae</taxon>
        <taxon>Castor</taxon>
    </lineage>
</organism>
<reference evidence="10" key="1">
    <citation type="submission" date="2025-08" db="UniProtKB">
        <authorList>
            <consortium name="RefSeq"/>
        </authorList>
    </citation>
    <scope>IDENTIFICATION</scope>
    <source>
        <tissue evidence="10">Leukocyte</tissue>
    </source>
</reference>
<dbReference type="SUPFAM" id="SSF81321">
    <property type="entry name" value="Family A G protein-coupled receptor-like"/>
    <property type="match status" value="1"/>
</dbReference>
<evidence type="ECO:0000256" key="3">
    <source>
        <dbReference type="ARBA" id="ARBA00022989"/>
    </source>
</evidence>
<dbReference type="RefSeq" id="XP_020009198.1">
    <property type="nucleotide sequence ID" value="XM_020153609.1"/>
</dbReference>
<dbReference type="InterPro" id="IPR017452">
    <property type="entry name" value="GPCR_Rhodpsn_7TM"/>
</dbReference>
<evidence type="ECO:0000256" key="2">
    <source>
        <dbReference type="ARBA" id="ARBA00022692"/>
    </source>
</evidence>
<keyword evidence="2 8" id="KW-0812">Transmembrane</keyword>
<proteinExistence type="predicted"/>
<protein>
    <submittedName>
        <fullName evidence="10">Olfactory receptor 7E24-like</fullName>
    </submittedName>
</protein>
<keyword evidence="5 8" id="KW-0472">Membrane</keyword>
<keyword evidence="3 8" id="KW-1133">Transmembrane helix</keyword>
<feature type="domain" description="G-protein coupled receptors family 1 profile" evidence="9">
    <location>
        <begin position="1"/>
        <end position="154"/>
    </location>
</feature>
<dbReference type="PRINTS" id="PR00245">
    <property type="entry name" value="OLFACTORYR"/>
</dbReference>
<evidence type="ECO:0000256" key="8">
    <source>
        <dbReference type="SAM" id="Phobius"/>
    </source>
</evidence>
<dbReference type="InterPro" id="IPR000276">
    <property type="entry name" value="GPCR_Rhodpsn"/>
</dbReference>